<dbReference type="AlphaFoldDB" id="F1T3K5"/>
<keyword evidence="2" id="KW-0812">Transmembrane</keyword>
<feature type="compositionally biased region" description="Polar residues" evidence="1">
    <location>
        <begin position="25"/>
        <end position="34"/>
    </location>
</feature>
<protein>
    <submittedName>
        <fullName evidence="3">Uncharacterized protein</fullName>
    </submittedName>
</protein>
<dbReference type="eggNOG" id="ENOG5031UUX">
    <property type="taxonomic scope" value="Bacteria"/>
</dbReference>
<keyword evidence="4" id="KW-1185">Reference proteome</keyword>
<feature type="transmembrane region" description="Helical" evidence="2">
    <location>
        <begin position="132"/>
        <end position="153"/>
    </location>
</feature>
<evidence type="ECO:0000313" key="3">
    <source>
        <dbReference type="EMBL" id="EGF23299.1"/>
    </source>
</evidence>
<keyword evidence="2" id="KW-0472">Membrane</keyword>
<accession>F1T3K5</accession>
<gene>
    <name evidence="3" type="ORF">HMPREF0091_10246</name>
</gene>
<feature type="region of interest" description="Disordered" evidence="1">
    <location>
        <begin position="1"/>
        <end position="52"/>
    </location>
</feature>
<sequence length="478" mass="50752">MRCGNKFPQPTSSEDAGIPSIDSFGDNSRSNQVTPHVDPSAQEVAPVQAGASSHIDSADAIEPVFNPVAGAVDPAATTVNPAATPVVSPVATPAASPVSPVVSPSPQASGSVSGAQNSHATSFFASKKNRNLAFIGAAIVVVLVIAFNVFNYFSGLIGPNDVKQIISSDTEFMQGGIIPSRYVAPSTYTVKDVVVEEQKDVTADIRTEYGNMAVGADSSHVMRARIKATIANENFETTFVTNILVTKTPQGWKGLAPMAVAPKDATTTPLKGVDKSDNYSSKVECSGSDLQNNNGTYTSTINVTSHDENWYGKTDYSWSDVYTFSNDKGWSLDHSTKDDPTIKVDWNMKGKTYDYTSTNDFFRHDNISLTINDINDETADISYSIASEPASSSSSAKSINLSGRKTATIKAQRGGNISVELNDADNGVTITINGGEKKRVAGRGEVDALVVSIETQSDDGTIFGGKYSKHCVMIEKAQ</sequence>
<comment type="caution">
    <text evidence="3">The sequence shown here is derived from an EMBL/GenBank/DDBJ whole genome shotgun (WGS) entry which is preliminary data.</text>
</comment>
<evidence type="ECO:0000256" key="2">
    <source>
        <dbReference type="SAM" id="Phobius"/>
    </source>
</evidence>
<keyword evidence="2" id="KW-1133">Transmembrane helix</keyword>
<evidence type="ECO:0000256" key="1">
    <source>
        <dbReference type="SAM" id="MobiDB-lite"/>
    </source>
</evidence>
<reference evidence="3 4" key="1">
    <citation type="submission" date="2011-02" db="EMBL/GenBank/DDBJ databases">
        <authorList>
            <person name="Muzny D."/>
            <person name="Qin X."/>
            <person name="Buhay C."/>
            <person name="Dugan-Rocha S."/>
            <person name="Ding Y."/>
            <person name="Chen G."/>
            <person name="Hawes A."/>
            <person name="Holder M."/>
            <person name="Jhangiani S."/>
            <person name="Johnson A."/>
            <person name="Khan Z."/>
            <person name="Li Z."/>
            <person name="Liu W."/>
            <person name="Liu X."/>
            <person name="Perez L."/>
            <person name="Shen H."/>
            <person name="Wang Q."/>
            <person name="Watt J."/>
            <person name="Xi L."/>
            <person name="Xin Y."/>
            <person name="Zhou J."/>
            <person name="Deng J."/>
            <person name="Jiang H."/>
            <person name="Liu Y."/>
            <person name="Qu J."/>
            <person name="Song X.-Z."/>
            <person name="Zhang L."/>
            <person name="Villasana D."/>
            <person name="Johnson A."/>
            <person name="Liu J."/>
            <person name="Liyanage D."/>
            <person name="Lorensuhewa L."/>
            <person name="Robinson T."/>
            <person name="Song A."/>
            <person name="Song B.-B."/>
            <person name="Dinh H."/>
            <person name="Thornton R."/>
            <person name="Coyle M."/>
            <person name="Francisco L."/>
            <person name="Jackson L."/>
            <person name="Javaid M."/>
            <person name="Korchina V."/>
            <person name="Kovar C."/>
            <person name="Mata R."/>
            <person name="Mathew T."/>
            <person name="Ngo R."/>
            <person name="Nguyen L."/>
            <person name="Nguyen N."/>
            <person name="Okwuonu G."/>
            <person name="Ongeri F."/>
            <person name="Pham C."/>
            <person name="Simmons D."/>
            <person name="Wilczek-Boney K."/>
            <person name="Hale W."/>
            <person name="Jakkamsetti A."/>
            <person name="Pham P."/>
            <person name="Ruth R."/>
            <person name="San Lucas F."/>
            <person name="Warren J."/>
            <person name="Zhang J."/>
            <person name="Zhao Z."/>
            <person name="Zhou C."/>
            <person name="Zhu D."/>
            <person name="Lee S."/>
            <person name="Bess C."/>
            <person name="Blankenburg K."/>
            <person name="Forbes L."/>
            <person name="Fu Q."/>
            <person name="Gubbala S."/>
            <person name="Hirani K."/>
            <person name="Jayaseelan J.C."/>
            <person name="Lara F."/>
            <person name="Munidasa M."/>
            <person name="Palculict T."/>
            <person name="Patil S."/>
            <person name="Pu L.-L."/>
            <person name="Saada N."/>
            <person name="Tang L."/>
            <person name="Weissenberger G."/>
            <person name="Zhu Y."/>
            <person name="Hemphill L."/>
            <person name="Shang Y."/>
            <person name="Youmans B."/>
            <person name="Ayvaz T."/>
            <person name="Ross M."/>
            <person name="Santibanez J."/>
            <person name="Aqrawi P."/>
            <person name="Gross S."/>
            <person name="Joshi V."/>
            <person name="Fowler G."/>
            <person name="Nazareth L."/>
            <person name="Reid J."/>
            <person name="Worley K."/>
            <person name="Petrosino J."/>
            <person name="Highlander S."/>
            <person name="Gibbs R."/>
        </authorList>
    </citation>
    <scope>NUCLEOTIDE SEQUENCE [LARGE SCALE GENOMIC DNA]</scope>
    <source>
        <strain evidence="3 4">DSM 15829</strain>
    </source>
</reference>
<dbReference type="Proteomes" id="UP000005947">
    <property type="component" value="Unassembled WGS sequence"/>
</dbReference>
<dbReference type="EMBL" id="ACGK02000001">
    <property type="protein sequence ID" value="EGF23299.1"/>
    <property type="molecule type" value="Genomic_DNA"/>
</dbReference>
<feature type="region of interest" description="Disordered" evidence="1">
    <location>
        <begin position="95"/>
        <end position="114"/>
    </location>
</feature>
<name>F1T3K5_9ACTN</name>
<proteinExistence type="predicted"/>
<feature type="compositionally biased region" description="Low complexity" evidence="1">
    <location>
        <begin position="95"/>
        <end position="113"/>
    </location>
</feature>
<evidence type="ECO:0000313" key="4">
    <source>
        <dbReference type="Proteomes" id="UP000005947"/>
    </source>
</evidence>
<organism evidence="3 4">
    <name type="scientific">Fannyhessea vaginae DSM 15829</name>
    <dbReference type="NCBI Taxonomy" id="525256"/>
    <lineage>
        <taxon>Bacteria</taxon>
        <taxon>Bacillati</taxon>
        <taxon>Actinomycetota</taxon>
        <taxon>Coriobacteriia</taxon>
        <taxon>Coriobacteriales</taxon>
        <taxon>Atopobiaceae</taxon>
        <taxon>Fannyhessea</taxon>
    </lineage>
</organism>